<keyword evidence="2" id="KW-0732">Signal</keyword>
<sequence>MMKIRSQILSLFVLQQSVSGVLAFIVSPGPAKTSTALPYRINENEAYQRDQFIAPFDIGTFGASAPPRTMVPPPMRRRGGPPPPPSRKMYDLSQRKRQAARRGAVQGAIDSLWGTATPKNIQGNKALKTWTIENEDVERVQVLLKNDGTPLAGLVEVWTGPDSTPQRISVRSDNGMDYPFSAVLEVPPDQSSIAIRNLGPMEFPMGACVVADVEDAMAGGNKVAGTGAIVRTLDDLGMHMFINGEDSMESFRFEKHVESVQVLLKTDGRPLHARLELVQGPNDSKQTIDIFSENGETQPFFAVIDTPGASTIRVINTAPSMVFPLTAVVEPYMVDETYVPPSPEGQPAEVDVSDSYFFLSN</sequence>
<reference evidence="4" key="2">
    <citation type="submission" date="2021-04" db="EMBL/GenBank/DDBJ databases">
        <authorList>
            <person name="Podell S."/>
        </authorList>
    </citation>
    <scope>NUCLEOTIDE SEQUENCE</scope>
    <source>
        <strain evidence="4">Hildebrandi</strain>
    </source>
</reference>
<evidence type="ECO:0000256" key="1">
    <source>
        <dbReference type="SAM" id="MobiDB-lite"/>
    </source>
</evidence>
<dbReference type="Pfam" id="PF25192">
    <property type="entry name" value="DiatomPyrShell"/>
    <property type="match status" value="1"/>
</dbReference>
<evidence type="ECO:0000313" key="3">
    <source>
        <dbReference type="EMBL" id="KAG7337768.1"/>
    </source>
</evidence>
<proteinExistence type="predicted"/>
<dbReference type="Proteomes" id="UP000693970">
    <property type="component" value="Unassembled WGS sequence"/>
</dbReference>
<dbReference type="EMBL" id="JAGRRH010000003">
    <property type="protein sequence ID" value="KAG7371661.1"/>
    <property type="molecule type" value="Genomic_DNA"/>
</dbReference>
<feature type="compositionally biased region" description="Pro residues" evidence="1">
    <location>
        <begin position="69"/>
        <end position="86"/>
    </location>
</feature>
<dbReference type="InterPro" id="IPR057491">
    <property type="entry name" value="DiatomPyrShell"/>
</dbReference>
<dbReference type="AlphaFoldDB" id="A0A9K3M2B6"/>
<feature type="region of interest" description="Disordered" evidence="1">
    <location>
        <begin position="64"/>
        <end position="101"/>
    </location>
</feature>
<name>A0A9K3M2B6_9STRA</name>
<feature type="chain" id="PRO_5039844480" evidence="2">
    <location>
        <begin position="24"/>
        <end position="361"/>
    </location>
</feature>
<reference evidence="4" key="1">
    <citation type="journal article" date="2021" name="Sci. Rep.">
        <title>Diploid genomic architecture of Nitzschia inconspicua, an elite biomass production diatom.</title>
        <authorList>
            <person name="Oliver A."/>
            <person name="Podell S."/>
            <person name="Pinowska A."/>
            <person name="Traller J.C."/>
            <person name="Smith S.R."/>
            <person name="McClure R."/>
            <person name="Beliaev A."/>
            <person name="Bohutskyi P."/>
            <person name="Hill E.A."/>
            <person name="Rabines A."/>
            <person name="Zheng H."/>
            <person name="Allen L.Z."/>
            <person name="Kuo A."/>
            <person name="Grigoriev I.V."/>
            <person name="Allen A.E."/>
            <person name="Hazlebeck D."/>
            <person name="Allen E.E."/>
        </authorList>
    </citation>
    <scope>NUCLEOTIDE SEQUENCE</scope>
    <source>
        <strain evidence="4">Hildebrandi</strain>
    </source>
</reference>
<protein>
    <submittedName>
        <fullName evidence="4">Uncharacterized protein</fullName>
    </submittedName>
</protein>
<accession>A0A9K3M2B6</accession>
<keyword evidence="5" id="KW-1185">Reference proteome</keyword>
<comment type="caution">
    <text evidence="4">The sequence shown here is derived from an EMBL/GenBank/DDBJ whole genome shotgun (WGS) entry which is preliminary data.</text>
</comment>
<feature type="signal peptide" evidence="2">
    <location>
        <begin position="1"/>
        <end position="23"/>
    </location>
</feature>
<evidence type="ECO:0000313" key="5">
    <source>
        <dbReference type="Proteomes" id="UP000693970"/>
    </source>
</evidence>
<dbReference type="EMBL" id="JAGRRH010000074">
    <property type="protein sequence ID" value="KAG7337768.1"/>
    <property type="molecule type" value="Genomic_DNA"/>
</dbReference>
<evidence type="ECO:0000313" key="4">
    <source>
        <dbReference type="EMBL" id="KAG7371661.1"/>
    </source>
</evidence>
<dbReference type="OrthoDB" id="39732at2759"/>
<organism evidence="4 5">
    <name type="scientific">Nitzschia inconspicua</name>
    <dbReference type="NCBI Taxonomy" id="303405"/>
    <lineage>
        <taxon>Eukaryota</taxon>
        <taxon>Sar</taxon>
        <taxon>Stramenopiles</taxon>
        <taxon>Ochrophyta</taxon>
        <taxon>Bacillariophyta</taxon>
        <taxon>Bacillariophyceae</taxon>
        <taxon>Bacillariophycidae</taxon>
        <taxon>Bacillariales</taxon>
        <taxon>Bacillariaceae</taxon>
        <taxon>Nitzschia</taxon>
    </lineage>
</organism>
<evidence type="ECO:0000256" key="2">
    <source>
        <dbReference type="SAM" id="SignalP"/>
    </source>
</evidence>
<gene>
    <name evidence="4" type="ORF">IV203_017802</name>
    <name evidence="3" type="ORF">IV203_024864</name>
</gene>